<evidence type="ECO:0000256" key="7">
    <source>
        <dbReference type="ARBA" id="ARBA00022801"/>
    </source>
</evidence>
<dbReference type="NCBIfam" id="TIGR03719">
    <property type="entry name" value="ABC_ABC_ChvD"/>
    <property type="match status" value="1"/>
</dbReference>
<evidence type="ECO:0000256" key="10">
    <source>
        <dbReference type="ARBA" id="ARBA00022884"/>
    </source>
</evidence>
<dbReference type="InterPro" id="IPR022374">
    <property type="entry name" value="EttA"/>
</dbReference>
<keyword evidence="9 12" id="KW-0810">Translation regulation</keyword>
<dbReference type="GO" id="GO:0016887">
    <property type="term" value="F:ATP hydrolysis activity"/>
    <property type="evidence" value="ECO:0007669"/>
    <property type="project" value="UniProtKB-UniRule"/>
</dbReference>
<keyword evidence="15" id="KW-1185">Reference proteome</keyword>
<evidence type="ECO:0000256" key="5">
    <source>
        <dbReference type="ARBA" id="ARBA00022737"/>
    </source>
</evidence>
<comment type="catalytic activity">
    <reaction evidence="12">
        <text>ATP + H2O = ADP + phosphate + H(+)</text>
        <dbReference type="Rhea" id="RHEA:13065"/>
        <dbReference type="ChEBI" id="CHEBI:15377"/>
        <dbReference type="ChEBI" id="CHEBI:15378"/>
        <dbReference type="ChEBI" id="CHEBI:30616"/>
        <dbReference type="ChEBI" id="CHEBI:43474"/>
        <dbReference type="ChEBI" id="CHEBI:456216"/>
    </reaction>
</comment>
<dbReference type="GO" id="GO:0019843">
    <property type="term" value="F:rRNA binding"/>
    <property type="evidence" value="ECO:0007669"/>
    <property type="project" value="UniProtKB-UniRule"/>
</dbReference>
<dbReference type="GO" id="GO:0006412">
    <property type="term" value="P:translation"/>
    <property type="evidence" value="ECO:0007669"/>
    <property type="project" value="UniProtKB-KW"/>
</dbReference>
<dbReference type="FunFam" id="3.40.50.300:FF:000011">
    <property type="entry name" value="Putative ABC transporter ATP-binding component"/>
    <property type="match status" value="1"/>
</dbReference>
<dbReference type="Pfam" id="PF12848">
    <property type="entry name" value="ABC_tran_Xtn"/>
    <property type="match status" value="1"/>
</dbReference>
<dbReference type="EMBL" id="ACZK01000003">
    <property type="protein sequence ID" value="EHG24896.1"/>
    <property type="molecule type" value="Genomic_DNA"/>
</dbReference>
<reference evidence="14 15" key="1">
    <citation type="submission" date="2011-08" db="EMBL/GenBank/DDBJ databases">
        <title>The Genome Sequence of Prevotella sp. oral taxon 302 str. F0323.</title>
        <authorList>
            <consortium name="The Broad Institute Genome Sequencing Platform"/>
            <person name="Earl A."/>
            <person name="Ward D."/>
            <person name="Feldgarden M."/>
            <person name="Gevers D."/>
            <person name="Izard J."/>
            <person name="Blanton J.M."/>
            <person name="Baranova O.V."/>
            <person name="Tanner A.C."/>
            <person name="Dewhirst F.E."/>
            <person name="Young S.K."/>
            <person name="Zeng Q."/>
            <person name="Gargeya S."/>
            <person name="Fitzgerald M."/>
            <person name="Haas B."/>
            <person name="Abouelleil A."/>
            <person name="Alvarado L."/>
            <person name="Arachchi H.M."/>
            <person name="Berlin A."/>
            <person name="Brown A."/>
            <person name="Chapman S.B."/>
            <person name="Chen Z."/>
            <person name="Dunbar C."/>
            <person name="Freedman E."/>
            <person name="Gearin G."/>
            <person name="Gellesch M."/>
            <person name="Goldberg J."/>
            <person name="Griggs A."/>
            <person name="Gujja S."/>
            <person name="Heiman D."/>
            <person name="Howarth C."/>
            <person name="Larson L."/>
            <person name="Lui A."/>
            <person name="MacDonald P.J.P."/>
            <person name="Montmayeur A."/>
            <person name="Murphy C."/>
            <person name="Neiman D."/>
            <person name="Pearson M."/>
            <person name="Priest M."/>
            <person name="Roberts A."/>
            <person name="Saif S."/>
            <person name="Shea T."/>
            <person name="Shenoy N."/>
            <person name="Sisk P."/>
            <person name="Stolte C."/>
            <person name="Sykes S."/>
            <person name="Wortman J."/>
            <person name="Nusbaum C."/>
            <person name="Birren B."/>
        </authorList>
    </citation>
    <scope>NUCLEOTIDE SEQUENCE [LARGE SCALE GENOMIC DNA]</scope>
    <source>
        <strain evidence="14 15">F0323</strain>
    </source>
</reference>
<dbReference type="HOGENOM" id="CLU_000604_36_0_10"/>
<keyword evidence="6 12" id="KW-0547">Nucleotide-binding</keyword>
<dbReference type="PROSITE" id="PS00211">
    <property type="entry name" value="ABC_TRANSPORTER_1"/>
    <property type="match status" value="1"/>
</dbReference>
<dbReference type="GO" id="GO:0043022">
    <property type="term" value="F:ribosome binding"/>
    <property type="evidence" value="ECO:0007669"/>
    <property type="project" value="UniProtKB-UniRule"/>
</dbReference>
<evidence type="ECO:0000256" key="4">
    <source>
        <dbReference type="ARBA" id="ARBA00022730"/>
    </source>
</evidence>
<evidence type="ECO:0000313" key="15">
    <source>
        <dbReference type="Proteomes" id="UP000015993"/>
    </source>
</evidence>
<dbReference type="CDD" id="cd03221">
    <property type="entry name" value="ABCF_EF-3"/>
    <property type="match status" value="2"/>
</dbReference>
<evidence type="ECO:0000256" key="6">
    <source>
        <dbReference type="ARBA" id="ARBA00022741"/>
    </source>
</evidence>
<feature type="domain" description="ABC transporter" evidence="13">
    <location>
        <begin position="335"/>
        <end position="561"/>
    </location>
</feature>
<dbReference type="GO" id="GO:0045900">
    <property type="term" value="P:negative regulation of translational elongation"/>
    <property type="evidence" value="ECO:0007669"/>
    <property type="project" value="UniProtKB-UniRule"/>
</dbReference>
<evidence type="ECO:0000256" key="2">
    <source>
        <dbReference type="ARBA" id="ARBA00022490"/>
    </source>
</evidence>
<dbReference type="InterPro" id="IPR003439">
    <property type="entry name" value="ABC_transporter-like_ATP-bd"/>
</dbReference>
<keyword evidence="2 12" id="KW-0963">Cytoplasm</keyword>
<evidence type="ECO:0000256" key="8">
    <source>
        <dbReference type="ARBA" id="ARBA00022840"/>
    </source>
</evidence>
<evidence type="ECO:0000256" key="11">
    <source>
        <dbReference type="ARBA" id="ARBA00022917"/>
    </source>
</evidence>
<comment type="subcellular location">
    <subcellularLocation>
        <location evidence="12">Cytoplasm</location>
    </subcellularLocation>
    <text evidence="12">Associates with ribosomes and polysomes.</text>
</comment>
<keyword evidence="7 12" id="KW-0378">Hydrolase</keyword>
<dbReference type="STRING" id="679199.HMPREF9332_00048"/>
<evidence type="ECO:0000256" key="1">
    <source>
        <dbReference type="ARBA" id="ARBA00005868"/>
    </source>
</evidence>
<keyword evidence="3 12" id="KW-0820">tRNA-binding</keyword>
<dbReference type="PANTHER" id="PTHR43858:SF1">
    <property type="entry name" value="ABC TRANSPORTER-RELATED PROTEIN"/>
    <property type="match status" value="1"/>
</dbReference>
<comment type="caution">
    <text evidence="14">The sequence shown here is derived from an EMBL/GenBank/DDBJ whole genome shotgun (WGS) entry which is preliminary data.</text>
</comment>
<name>G5G8Z8_9BACT</name>
<dbReference type="RefSeq" id="WP_009346460.1">
    <property type="nucleotide sequence ID" value="NZ_JH376827.1"/>
</dbReference>
<comment type="function">
    <text evidence="12">A translation factor that gates the progression of the 70S ribosomal initiation complex (IC, containing tRNA(fMet) in the P-site) into the translation elongation cycle by using a mechanism sensitive to the ATP/ADP ratio. Binds to the 70S ribosome E-site where it modulates the state of the translating ribosome during subunit translocation. ATP hydrolysis probably frees it from the ribosome, which can enter the elongation phase.</text>
</comment>
<keyword evidence="11 12" id="KW-0648">Protein biosynthesis</keyword>
<dbReference type="AlphaFoldDB" id="G5G8Z8"/>
<dbReference type="eggNOG" id="COG0488">
    <property type="taxonomic scope" value="Bacteria"/>
</dbReference>
<dbReference type="SMART" id="SM00382">
    <property type="entry name" value="AAA"/>
    <property type="match status" value="2"/>
</dbReference>
<dbReference type="PANTHER" id="PTHR43858">
    <property type="entry name" value="ENERGY-DEPENDENT TRANSLATIONAL THROTTLE PROTEIN ETTA"/>
    <property type="match status" value="1"/>
</dbReference>
<evidence type="ECO:0000256" key="9">
    <source>
        <dbReference type="ARBA" id="ARBA00022845"/>
    </source>
</evidence>
<dbReference type="Gene3D" id="3.40.50.300">
    <property type="entry name" value="P-loop containing nucleotide triphosphate hydrolases"/>
    <property type="match status" value="2"/>
</dbReference>
<dbReference type="GO" id="GO:0005737">
    <property type="term" value="C:cytoplasm"/>
    <property type="evidence" value="ECO:0007669"/>
    <property type="project" value="UniProtKB-SubCell"/>
</dbReference>
<comment type="domain">
    <text evidence="12">The arm domain is inserted in the first ABC transporter domain. Probably contacts ribosomal protein L1.</text>
</comment>
<feature type="binding site" evidence="12">
    <location>
        <begin position="45"/>
        <end position="52"/>
    </location>
    <ligand>
        <name>ATP</name>
        <dbReference type="ChEBI" id="CHEBI:30616"/>
        <label>1</label>
    </ligand>
</feature>
<dbReference type="GO" id="GO:0000049">
    <property type="term" value="F:tRNA binding"/>
    <property type="evidence" value="ECO:0007669"/>
    <property type="project" value="UniProtKB-UniRule"/>
</dbReference>
<dbReference type="PROSITE" id="PS50893">
    <property type="entry name" value="ABC_TRANSPORTER_2"/>
    <property type="match status" value="2"/>
</dbReference>
<keyword evidence="8 12" id="KW-0067">ATP-binding</keyword>
<evidence type="ECO:0000313" key="14">
    <source>
        <dbReference type="EMBL" id="EHG24896.1"/>
    </source>
</evidence>
<keyword evidence="4 12" id="KW-0699">rRNA-binding</keyword>
<dbReference type="InterPro" id="IPR017871">
    <property type="entry name" value="ABC_transporter-like_CS"/>
</dbReference>
<dbReference type="GO" id="GO:0005524">
    <property type="term" value="F:ATP binding"/>
    <property type="evidence" value="ECO:0007669"/>
    <property type="project" value="UniProtKB-UniRule"/>
</dbReference>
<accession>G5G8Z8</accession>
<comment type="subunit">
    <text evidence="12">Monomer. Probably contacts ribosomal proteins L1, L5, L33 and S7, the 16S and 23S rRNA and the P-site containing tRNA(fMet).</text>
</comment>
<evidence type="ECO:0000256" key="3">
    <source>
        <dbReference type="ARBA" id="ARBA00022555"/>
    </source>
</evidence>
<comment type="similarity">
    <text evidence="1 12">Belongs to the ABC transporter superfamily. ABCF family. Translational throttle EttA subfamily.</text>
</comment>
<gene>
    <name evidence="12" type="primary">ettA</name>
    <name evidence="14" type="ORF">HMPREF9332_00048</name>
</gene>
<dbReference type="NCBIfam" id="NF008775">
    <property type="entry name" value="PRK11819.1"/>
    <property type="match status" value="1"/>
</dbReference>
<dbReference type="InterPro" id="IPR003593">
    <property type="entry name" value="AAA+_ATPase"/>
</dbReference>
<dbReference type="InterPro" id="IPR032781">
    <property type="entry name" value="ABC_tran_Xtn"/>
</dbReference>
<dbReference type="HAMAP" id="MF_00847">
    <property type="entry name" value="EttA"/>
    <property type="match status" value="1"/>
</dbReference>
<dbReference type="InterPro" id="IPR027417">
    <property type="entry name" value="P-loop_NTPase"/>
</dbReference>
<protein>
    <recommendedName>
        <fullName evidence="12">Energy-dependent translational throttle protein EttA</fullName>
        <ecNumber evidence="12">3.6.1.-</ecNumber>
    </recommendedName>
    <alternativeName>
        <fullName evidence="12">Translational regulatory factor EttA</fullName>
    </alternativeName>
</protein>
<feature type="domain" description="ABC transporter" evidence="13">
    <location>
        <begin position="11"/>
        <end position="270"/>
    </location>
</feature>
<dbReference type="EC" id="3.6.1.-" evidence="12"/>
<keyword evidence="5 12" id="KW-0677">Repeat</keyword>
<comment type="caution">
    <text evidence="12">Lacks conserved residue(s) required for the propagation of feature annotation.</text>
</comment>
<dbReference type="Proteomes" id="UP000015993">
    <property type="component" value="Unassembled WGS sequence"/>
</dbReference>
<feature type="binding site" evidence="12">
    <location>
        <begin position="367"/>
        <end position="374"/>
    </location>
    <ligand>
        <name>ATP</name>
        <dbReference type="ChEBI" id="CHEBI:30616"/>
        <label>2</label>
    </ligand>
</feature>
<dbReference type="FunFam" id="3.40.50.300:FF:000183">
    <property type="entry name" value="ABC transporter ATP-binding protein yjjK"/>
    <property type="match status" value="1"/>
</dbReference>
<dbReference type="Pfam" id="PF00005">
    <property type="entry name" value="ABC_tran"/>
    <property type="match status" value="2"/>
</dbReference>
<organism evidence="14 15">
    <name type="scientific">Alloprevotella rava F0323</name>
    <dbReference type="NCBI Taxonomy" id="679199"/>
    <lineage>
        <taxon>Bacteria</taxon>
        <taxon>Pseudomonadati</taxon>
        <taxon>Bacteroidota</taxon>
        <taxon>Bacteroidia</taxon>
        <taxon>Bacteroidales</taxon>
        <taxon>Prevotellaceae</taxon>
        <taxon>Alloprevotella</taxon>
    </lineage>
</organism>
<proteinExistence type="inferred from homology"/>
<sequence length="565" mass="64124">MPTADDKKVIFSMVGLSKIIRQNNKQVLKNIYLSFFYGAKIGIIGLNGAGKSTLLKIIAGLDTDYLGDVVFAPGYTVGYLPQEPQLDDSKTVKELVQEGVQEQVDAMKEYEAINDKFGLPEYYEHEDKMNELFAQQAKLQDYLDSHDVWNLDSRLERAMDALRCPPVDQKAENLSGGERRRVALCRLLLQEPDILLLDEPTNHLDAESIDWLEQHLNQYKGTVIAVTHDRYFLDDVAGWILELDRGEGIPWQGNYSSWLEQKSRRMQQEEKVASKRRKTLERELEWVRMAPKARHAKGKARLNSYDKLLNEDQKEKEQKLEIMIPNGPRLGNKVIEAIHVQKSFGEKTLLNDLNFMLPPNGIIGVIGPNGAGKTTLFRMIMGLEKADAGDFSVGETVKLAYVDQQHKDIDPEKSVYEVISQGNELMRLGGREINSRAYISRFNFSGVDQQKKCGVLSGGERNRLHLALALKQEGNVLLLDEPTNDIDVNTLRALEEGLEAFAGCAVVISHDRWFLDRICTHILAFEGNGEVFFFEGGFSDYEINKVKRLGQEASKPIRYRKLMEN</sequence>
<dbReference type="PATRIC" id="fig|679199.3.peg.50"/>
<dbReference type="SUPFAM" id="SSF52540">
    <property type="entry name" value="P-loop containing nucleoside triphosphate hydrolases"/>
    <property type="match status" value="2"/>
</dbReference>
<evidence type="ECO:0000256" key="12">
    <source>
        <dbReference type="HAMAP-Rule" id="MF_00847"/>
    </source>
</evidence>
<comment type="domain">
    <text evidence="12">The P-site tRNA interaction motif (PtIM domain) probably interacts with the P-site tRNA(fMet) as well as the 23S rRNA.</text>
</comment>
<evidence type="ECO:0000259" key="13">
    <source>
        <dbReference type="PROSITE" id="PS50893"/>
    </source>
</evidence>
<dbReference type="OrthoDB" id="1521973at2"/>
<feature type="region of interest" description="PtIM" evidence="12">
    <location>
        <begin position="253"/>
        <end position="333"/>
    </location>
</feature>
<keyword evidence="10 12" id="KW-0694">RNA-binding</keyword>